<evidence type="ECO:0000313" key="3">
    <source>
        <dbReference type="EMBL" id="OXM84671.1"/>
    </source>
</evidence>
<proteinExistence type="predicted"/>
<feature type="domain" description="Flagellar hook-length control protein-like C-terminal" evidence="2">
    <location>
        <begin position="358"/>
        <end position="432"/>
    </location>
</feature>
<comment type="caution">
    <text evidence="3">The sequence shown here is derived from an EMBL/GenBank/DDBJ whole genome shotgun (WGS) entry which is preliminary data.</text>
</comment>
<feature type="compositionally biased region" description="Low complexity" evidence="1">
    <location>
        <begin position="467"/>
        <end position="481"/>
    </location>
</feature>
<name>A0A229UMR8_9BACL</name>
<dbReference type="AlphaFoldDB" id="A0A229UMR8"/>
<sequence>MEIQLAASTTAAAAGTGTASGTNGASAGNGAAAGNGFSATLKGLIAAVPSGDAANTQVMLPTLPALIQLVTNASNQGQAVTEVKSEDLLKQLDALINLLNANDDEAKQLLENPDVQAWLAQLQLLLAVTPTPAAVSEALPVTGAKGENQTSVPQVQGQVQDAQLKAQQTAALNPVLFVPLETAADQNNAVQLTQAASLKPISKEEAVELLGKFKQAVQKDPTSAAAKTIQRALTSMLPVQQQPLLQVANVSNDVPLQAASTGTAPVIPQALEMLAAKTLPPKLEAQSTVSSDEQLFEPLMDMQASSNDTQAMPLHEYVKQVSAGTHVAKPPVLLANAPTFAEDMTQFVVKSFTMNVIAEGVTEAKLSLYPQHLGQVDVKLTMQNGQLIAQFMADSVAGKEMLESQLTQLRTTLLSQGIQVQKLEVTQNQAFQSGMFQEQRQQQSQQSSKQQKGNGTNKVLSLEEEIAQAASAPTQAQTISTGIRQTSIDTTA</sequence>
<feature type="compositionally biased region" description="Low complexity" evidence="1">
    <location>
        <begin position="434"/>
        <end position="451"/>
    </location>
</feature>
<feature type="compositionally biased region" description="Polar residues" evidence="1">
    <location>
        <begin position="482"/>
        <end position="492"/>
    </location>
</feature>
<evidence type="ECO:0000313" key="4">
    <source>
        <dbReference type="Proteomes" id="UP000215509"/>
    </source>
</evidence>
<dbReference type="Proteomes" id="UP000215509">
    <property type="component" value="Unassembled WGS sequence"/>
</dbReference>
<feature type="region of interest" description="Disordered" evidence="1">
    <location>
        <begin position="434"/>
        <end position="492"/>
    </location>
</feature>
<dbReference type="CDD" id="cd17470">
    <property type="entry name" value="T3SS_Flik_C"/>
    <property type="match status" value="1"/>
</dbReference>
<protein>
    <recommendedName>
        <fullName evidence="2">Flagellar hook-length control protein-like C-terminal domain-containing protein</fullName>
    </recommendedName>
</protein>
<dbReference type="Gene3D" id="3.30.750.140">
    <property type="match status" value="1"/>
</dbReference>
<dbReference type="InterPro" id="IPR038610">
    <property type="entry name" value="FliK-like_C_sf"/>
</dbReference>
<dbReference type="EMBL" id="NMQW01000027">
    <property type="protein sequence ID" value="OXM84671.1"/>
    <property type="molecule type" value="Genomic_DNA"/>
</dbReference>
<gene>
    <name evidence="3" type="ORF">CF651_19395</name>
</gene>
<organism evidence="3 4">
    <name type="scientific">Paenibacillus rigui</name>
    <dbReference type="NCBI Taxonomy" id="554312"/>
    <lineage>
        <taxon>Bacteria</taxon>
        <taxon>Bacillati</taxon>
        <taxon>Bacillota</taxon>
        <taxon>Bacilli</taxon>
        <taxon>Bacillales</taxon>
        <taxon>Paenibacillaceae</taxon>
        <taxon>Paenibacillus</taxon>
    </lineage>
</organism>
<dbReference type="RefSeq" id="WP_094016526.1">
    <property type="nucleotide sequence ID" value="NZ_NMQW01000027.1"/>
</dbReference>
<evidence type="ECO:0000256" key="1">
    <source>
        <dbReference type="SAM" id="MobiDB-lite"/>
    </source>
</evidence>
<evidence type="ECO:0000259" key="2">
    <source>
        <dbReference type="Pfam" id="PF02120"/>
    </source>
</evidence>
<dbReference type="OrthoDB" id="2380967at2"/>
<dbReference type="InterPro" id="IPR021136">
    <property type="entry name" value="Flagellar_hook_control-like_C"/>
</dbReference>
<keyword evidence="4" id="KW-1185">Reference proteome</keyword>
<accession>A0A229UMR8</accession>
<dbReference type="Pfam" id="PF02120">
    <property type="entry name" value="Flg_hook"/>
    <property type="match status" value="1"/>
</dbReference>
<reference evidence="3 4" key="1">
    <citation type="submission" date="2017-07" db="EMBL/GenBank/DDBJ databases">
        <title>Genome sequencing and assembly of Paenibacillus rigui.</title>
        <authorList>
            <person name="Mayilraj S."/>
        </authorList>
    </citation>
    <scope>NUCLEOTIDE SEQUENCE [LARGE SCALE GENOMIC DNA]</scope>
    <source>
        <strain evidence="3 4">JCM 16352</strain>
    </source>
</reference>